<protein>
    <submittedName>
        <fullName evidence="1">Uncharacterized protein</fullName>
    </submittedName>
</protein>
<sequence>MQVLSKKKARSSVPRRGRRPRVNVAFKVRVFTNEGDQWVEERCWRCGRVLNRHYMVLSTPVKEEITCPSCKAINRVEKEE</sequence>
<accession>A0A7C0Y9H5</accession>
<dbReference type="Proteomes" id="UP000885690">
    <property type="component" value="Unassembled WGS sequence"/>
</dbReference>
<dbReference type="AlphaFoldDB" id="A0A7C0Y9H5"/>
<proteinExistence type="predicted"/>
<gene>
    <name evidence="1" type="ORF">ENF32_04545</name>
</gene>
<dbReference type="EMBL" id="DQWS01000170">
    <property type="protein sequence ID" value="HDD53316.1"/>
    <property type="molecule type" value="Genomic_DNA"/>
</dbReference>
<reference evidence="1" key="1">
    <citation type="journal article" date="2020" name="mSystems">
        <title>Genome- and Community-Level Interaction Insights into Carbon Utilization and Element Cycling Functions of Hydrothermarchaeota in Hydrothermal Sediment.</title>
        <authorList>
            <person name="Zhou Z."/>
            <person name="Liu Y."/>
            <person name="Xu W."/>
            <person name="Pan J."/>
            <person name="Luo Z.H."/>
            <person name="Li M."/>
        </authorList>
    </citation>
    <scope>NUCLEOTIDE SEQUENCE [LARGE SCALE GENOMIC DNA]</scope>
    <source>
        <strain evidence="1">HyVt-115</strain>
    </source>
</reference>
<comment type="caution">
    <text evidence="1">The sequence shown here is derived from an EMBL/GenBank/DDBJ whole genome shotgun (WGS) entry which is preliminary data.</text>
</comment>
<name>A0A7C0Y9H5_9BACT</name>
<organism evidence="1">
    <name type="scientific">Thermosulfidibacter takaii</name>
    <dbReference type="NCBI Taxonomy" id="412593"/>
    <lineage>
        <taxon>Bacteria</taxon>
        <taxon>Pseudomonadati</taxon>
        <taxon>Thermosulfidibacterota</taxon>
        <taxon>Thermosulfidibacteria</taxon>
        <taxon>Thermosulfidibacterales</taxon>
        <taxon>Thermosulfidibacteraceae</taxon>
    </lineage>
</organism>
<evidence type="ECO:0000313" key="1">
    <source>
        <dbReference type="EMBL" id="HDD53316.1"/>
    </source>
</evidence>